<dbReference type="Pfam" id="PF07419">
    <property type="entry name" value="PilM"/>
    <property type="match status" value="1"/>
</dbReference>
<dbReference type="GeneID" id="66881319"/>
<dbReference type="InterPro" id="IPR009987">
    <property type="entry name" value="IM_PilM"/>
</dbReference>
<dbReference type="Proteomes" id="UP000255169">
    <property type="component" value="Unassembled WGS sequence"/>
</dbReference>
<evidence type="ECO:0000313" key="2">
    <source>
        <dbReference type="Proteomes" id="UP000255169"/>
    </source>
</evidence>
<dbReference type="EMBL" id="UHJG01000003">
    <property type="protein sequence ID" value="SUQ37509.1"/>
    <property type="molecule type" value="Genomic_DNA"/>
</dbReference>
<dbReference type="AlphaFoldDB" id="A0A0A8VCR2"/>
<dbReference type="RefSeq" id="WP_049688159.1">
    <property type="nucleotide sequence ID" value="NZ_CCYO01000001.1"/>
</dbReference>
<sequence>MIYWLLSIFVGLFVWSNYSPHDEAGMQSQDSSLSQRTILTVRYINEINDWRYNNPGPKDGVIPDSNFSWVSVPGLHHVLQTDRVYVYQIDQPGLMAAMLAQSRQSALVGKVVSRRLIDSLGNDMQVSVPATIPDGSLVYLN</sequence>
<dbReference type="OrthoDB" id="6454277at2"/>
<keyword evidence="2" id="KW-1185">Reference proteome</keyword>
<proteinExistence type="predicted"/>
<accession>A0A0A8VCR2</accession>
<reference evidence="1 2" key="1">
    <citation type="submission" date="2018-06" db="EMBL/GenBank/DDBJ databases">
        <authorList>
            <consortium name="Pathogen Informatics"/>
            <person name="Doyle S."/>
        </authorList>
    </citation>
    <scope>NUCLEOTIDE SEQUENCE [LARGE SCALE GENOMIC DNA]</scope>
    <source>
        <strain evidence="1 2">NCTC10476</strain>
    </source>
</reference>
<dbReference type="Gene3D" id="3.30.450.360">
    <property type="match status" value="1"/>
</dbReference>
<evidence type="ECO:0000313" key="1">
    <source>
        <dbReference type="EMBL" id="SUQ37509.1"/>
    </source>
</evidence>
<protein>
    <submittedName>
        <fullName evidence="1">Putative type IV pilus operon exported poprotein</fullName>
    </submittedName>
</protein>
<name>A0A0A8VCR2_YERRU</name>
<organism evidence="1 2">
    <name type="scientific">Yersinia ruckeri</name>
    <dbReference type="NCBI Taxonomy" id="29486"/>
    <lineage>
        <taxon>Bacteria</taxon>
        <taxon>Pseudomonadati</taxon>
        <taxon>Pseudomonadota</taxon>
        <taxon>Gammaproteobacteria</taxon>
        <taxon>Enterobacterales</taxon>
        <taxon>Yersiniaceae</taxon>
        <taxon>Yersinia</taxon>
    </lineage>
</organism>
<gene>
    <name evidence="1" type="ORF">NCTC10476_03638</name>
</gene>